<feature type="non-terminal residue" evidence="4">
    <location>
        <position position="157"/>
    </location>
</feature>
<dbReference type="GO" id="GO:0034647">
    <property type="term" value="F:histone H3K4me/H3K4me2/H3K4me3 demethylase activity"/>
    <property type="evidence" value="ECO:0007669"/>
    <property type="project" value="TreeGrafter"/>
</dbReference>
<dbReference type="PANTHER" id="PTHR10694">
    <property type="entry name" value="LYSINE-SPECIFIC DEMETHYLASE"/>
    <property type="match status" value="1"/>
</dbReference>
<feature type="domain" description="JmjC" evidence="3">
    <location>
        <begin position="1"/>
        <end position="86"/>
    </location>
</feature>
<name>A0A1S8WJF1_OPIVI</name>
<evidence type="ECO:0000256" key="1">
    <source>
        <dbReference type="ARBA" id="ARBA00022723"/>
    </source>
</evidence>
<evidence type="ECO:0000313" key="4">
    <source>
        <dbReference type="EMBL" id="OON14580.1"/>
    </source>
</evidence>
<dbReference type="GO" id="GO:0005634">
    <property type="term" value="C:nucleus"/>
    <property type="evidence" value="ECO:0007669"/>
    <property type="project" value="TreeGrafter"/>
</dbReference>
<evidence type="ECO:0000256" key="2">
    <source>
        <dbReference type="ARBA" id="ARBA00023004"/>
    </source>
</evidence>
<proteinExistence type="predicted"/>
<dbReference type="GO" id="GO:0000785">
    <property type="term" value="C:chromatin"/>
    <property type="evidence" value="ECO:0007669"/>
    <property type="project" value="TreeGrafter"/>
</dbReference>
<keyword evidence="5" id="KW-1185">Reference proteome</keyword>
<dbReference type="Pfam" id="PF02373">
    <property type="entry name" value="JmjC"/>
    <property type="match status" value="1"/>
</dbReference>
<dbReference type="Pfam" id="PF21323">
    <property type="entry name" value="KDM5_C-hel"/>
    <property type="match status" value="1"/>
</dbReference>
<dbReference type="InterPro" id="IPR048615">
    <property type="entry name" value="KDM5_C-hel"/>
</dbReference>
<dbReference type="EMBL" id="KV906546">
    <property type="protein sequence ID" value="OON14580.1"/>
    <property type="molecule type" value="Genomic_DNA"/>
</dbReference>
<dbReference type="Gene3D" id="2.60.120.650">
    <property type="entry name" value="Cupin"/>
    <property type="match status" value="1"/>
</dbReference>
<gene>
    <name evidence="4" type="ORF">X801_09627</name>
</gene>
<dbReference type="AlphaFoldDB" id="A0A1S8WJF1"/>
<evidence type="ECO:0000313" key="5">
    <source>
        <dbReference type="Proteomes" id="UP000243686"/>
    </source>
</evidence>
<organism evidence="4 5">
    <name type="scientific">Opisthorchis viverrini</name>
    <name type="common">Southeast Asian liver fluke</name>
    <dbReference type="NCBI Taxonomy" id="6198"/>
    <lineage>
        <taxon>Eukaryota</taxon>
        <taxon>Metazoa</taxon>
        <taxon>Spiralia</taxon>
        <taxon>Lophotrochozoa</taxon>
        <taxon>Platyhelminthes</taxon>
        <taxon>Trematoda</taxon>
        <taxon>Digenea</taxon>
        <taxon>Opisthorchiida</taxon>
        <taxon>Opisthorchiata</taxon>
        <taxon>Opisthorchiidae</taxon>
        <taxon>Opisthorchis</taxon>
    </lineage>
</organism>
<dbReference type="PROSITE" id="PS51184">
    <property type="entry name" value="JMJC"/>
    <property type="match status" value="1"/>
</dbReference>
<keyword evidence="2" id="KW-0408">Iron</keyword>
<dbReference type="GO" id="GO:0006355">
    <property type="term" value="P:regulation of DNA-templated transcription"/>
    <property type="evidence" value="ECO:0007669"/>
    <property type="project" value="TreeGrafter"/>
</dbReference>
<dbReference type="InterPro" id="IPR003347">
    <property type="entry name" value="JmjC_dom"/>
</dbReference>
<dbReference type="PANTHER" id="PTHR10694:SF33">
    <property type="entry name" value="LYSINE-SPECIFIC DEMETHYLASE 5"/>
    <property type="match status" value="1"/>
</dbReference>
<evidence type="ECO:0000259" key="3">
    <source>
        <dbReference type="PROSITE" id="PS51184"/>
    </source>
</evidence>
<dbReference type="Proteomes" id="UP000243686">
    <property type="component" value="Unassembled WGS sequence"/>
</dbReference>
<dbReference type="SUPFAM" id="SSF51197">
    <property type="entry name" value="Clavaminate synthase-like"/>
    <property type="match status" value="1"/>
</dbReference>
<sequence length="157" mass="18008">MRAEVPELFESSPDLLHHMTTMLPPDRLTAHGVPVYKLDQCAGEFVVTFPRAYHAGFNQGFNFAEAVNFCPADWFEMGQYCIEHYAVVHRAPVFSHAELLCRMAESTEPLSVDFLTVVTKQLKELLATERSLRRHVARLGVRRAERLVFENSEDDKR</sequence>
<accession>A0A1S8WJF1</accession>
<keyword evidence="1" id="KW-0479">Metal-binding</keyword>
<dbReference type="GO" id="GO:0046872">
    <property type="term" value="F:metal ion binding"/>
    <property type="evidence" value="ECO:0007669"/>
    <property type="project" value="UniProtKB-KW"/>
</dbReference>
<reference evidence="4 5" key="1">
    <citation type="submission" date="2015-03" db="EMBL/GenBank/DDBJ databases">
        <title>Draft genome of the nematode, Opisthorchis viverrini.</title>
        <authorList>
            <person name="Mitreva M."/>
        </authorList>
    </citation>
    <scope>NUCLEOTIDE SEQUENCE [LARGE SCALE GENOMIC DNA]</scope>
    <source>
        <strain evidence="4">Khon Kaen</strain>
    </source>
</reference>
<protein>
    <submittedName>
        <fullName evidence="4">JmjC domain protein</fullName>
    </submittedName>
</protein>